<dbReference type="EMBL" id="LAZR01011398">
    <property type="protein sequence ID" value="KKM61913.1"/>
    <property type="molecule type" value="Genomic_DNA"/>
</dbReference>
<accession>A0A0F9IXB6</accession>
<proteinExistence type="predicted"/>
<gene>
    <name evidence="1" type="ORF">LCGC14_1526910</name>
</gene>
<name>A0A0F9IXB6_9ZZZZ</name>
<organism evidence="1">
    <name type="scientific">marine sediment metagenome</name>
    <dbReference type="NCBI Taxonomy" id="412755"/>
    <lineage>
        <taxon>unclassified sequences</taxon>
        <taxon>metagenomes</taxon>
        <taxon>ecological metagenomes</taxon>
    </lineage>
</organism>
<feature type="non-terminal residue" evidence="1">
    <location>
        <position position="1"/>
    </location>
</feature>
<evidence type="ECO:0008006" key="2">
    <source>
        <dbReference type="Google" id="ProtNLM"/>
    </source>
</evidence>
<protein>
    <recommendedName>
        <fullName evidence="2">Endonuclease/exonuclease/phosphatase domain-containing protein</fullName>
    </recommendedName>
</protein>
<reference evidence="1" key="1">
    <citation type="journal article" date="2015" name="Nature">
        <title>Complex archaea that bridge the gap between prokaryotes and eukaryotes.</title>
        <authorList>
            <person name="Spang A."/>
            <person name="Saw J.H."/>
            <person name="Jorgensen S.L."/>
            <person name="Zaremba-Niedzwiedzka K."/>
            <person name="Martijn J."/>
            <person name="Lind A.E."/>
            <person name="van Eijk R."/>
            <person name="Schleper C."/>
            <person name="Guy L."/>
            <person name="Ettema T.J."/>
        </authorList>
    </citation>
    <scope>NUCLEOTIDE SEQUENCE</scope>
</reference>
<sequence>FDIKNETTISTILHLGFKEAAPLKLSLKHKRYYSYPSDDPKEKIDYIFAGYKARIIHGYIYEDAKTASDHLPIVADIKINGNKKASHLNQIRKLAR</sequence>
<comment type="caution">
    <text evidence="1">The sequence shown here is derived from an EMBL/GenBank/DDBJ whole genome shotgun (WGS) entry which is preliminary data.</text>
</comment>
<dbReference type="InterPro" id="IPR036691">
    <property type="entry name" value="Endo/exonu/phosph_ase_sf"/>
</dbReference>
<dbReference type="AlphaFoldDB" id="A0A0F9IXB6"/>
<dbReference type="Gene3D" id="3.60.10.10">
    <property type="entry name" value="Endonuclease/exonuclease/phosphatase"/>
    <property type="match status" value="1"/>
</dbReference>
<dbReference type="SUPFAM" id="SSF56219">
    <property type="entry name" value="DNase I-like"/>
    <property type="match status" value="1"/>
</dbReference>
<evidence type="ECO:0000313" key="1">
    <source>
        <dbReference type="EMBL" id="KKM61913.1"/>
    </source>
</evidence>